<keyword evidence="1" id="KW-0501">Molybdenum cofactor biosynthesis</keyword>
<comment type="cofactor">
    <cofactor evidence="1">
        <name>Mg(2+)</name>
        <dbReference type="ChEBI" id="CHEBI:18420"/>
    </cofactor>
</comment>
<dbReference type="InParanoid" id="D8SRV1"/>
<dbReference type="InterPro" id="IPR036688">
    <property type="entry name" value="MoeA_C_domain_IV_sf"/>
</dbReference>
<dbReference type="Proteomes" id="UP000001514">
    <property type="component" value="Unassembled WGS sequence"/>
</dbReference>
<dbReference type="HOGENOM" id="CLU_2765469_0_0_1"/>
<dbReference type="GO" id="GO:0005524">
    <property type="term" value="F:ATP binding"/>
    <property type="evidence" value="ECO:0007669"/>
    <property type="project" value="UniProtKB-UniRule"/>
</dbReference>
<dbReference type="PANTHER" id="PTHR10192">
    <property type="entry name" value="MOLYBDOPTERIN BIOSYNTHESIS PROTEIN"/>
    <property type="match status" value="1"/>
</dbReference>
<accession>D8SRV1</accession>
<feature type="non-terminal residue" evidence="2">
    <location>
        <position position="1"/>
    </location>
</feature>
<dbReference type="UniPathway" id="UPA00344"/>
<keyword evidence="1" id="KW-0808">Transferase</keyword>
<keyword evidence="3" id="KW-1185">Reference proteome</keyword>
<dbReference type="AlphaFoldDB" id="D8SRV1"/>
<dbReference type="InterPro" id="IPR038987">
    <property type="entry name" value="MoeA-like"/>
</dbReference>
<keyword evidence="1" id="KW-0500">Molybdenum</keyword>
<dbReference type="InterPro" id="IPR036425">
    <property type="entry name" value="MoaB/Mog-like_dom_sf"/>
</dbReference>
<evidence type="ECO:0000313" key="2">
    <source>
        <dbReference type="EMBL" id="EFJ12853.1"/>
    </source>
</evidence>
<protein>
    <recommendedName>
        <fullName evidence="1">Molybdopterin biosynthesis protein CNX1</fullName>
    </recommendedName>
    <alternativeName>
        <fullName evidence="1">Molybdenum cofactor biosynthesis enzyme CNX1</fullName>
    </alternativeName>
    <domain>
        <recommendedName>
            <fullName evidence="1">Molybdopterin molybdenumtransferase</fullName>
            <shortName evidence="1">MPT Mo-transferase</shortName>
            <ecNumber evidence="1">2.10.1.1</ecNumber>
        </recommendedName>
        <alternativeName>
            <fullName evidence="1">Domain E</fullName>
        </alternativeName>
    </domain>
    <domain>
        <recommendedName>
            <fullName evidence="1">Molybdopterin adenylyltransferase</fullName>
            <shortName evidence="1">MPT adenylyltransferase</shortName>
            <ecNumber evidence="1">2.7.7.75</ecNumber>
        </recommendedName>
        <alternativeName>
            <fullName evidence="1">Domain G</fullName>
        </alternativeName>
    </domain>
</protein>
<proteinExistence type="inferred from homology"/>
<dbReference type="KEGG" id="smo:SELMODRAFT_123348"/>
<name>D8SRV1_SELML</name>
<keyword evidence="1" id="KW-0460">Magnesium</keyword>
<reference evidence="2 3" key="1">
    <citation type="journal article" date="2011" name="Science">
        <title>The Selaginella genome identifies genetic changes associated with the evolution of vascular plants.</title>
        <authorList>
            <person name="Banks J.A."/>
            <person name="Nishiyama T."/>
            <person name="Hasebe M."/>
            <person name="Bowman J.L."/>
            <person name="Gribskov M."/>
            <person name="dePamphilis C."/>
            <person name="Albert V.A."/>
            <person name="Aono N."/>
            <person name="Aoyama T."/>
            <person name="Ambrose B.A."/>
            <person name="Ashton N.W."/>
            <person name="Axtell M.J."/>
            <person name="Barker E."/>
            <person name="Barker M.S."/>
            <person name="Bennetzen J.L."/>
            <person name="Bonawitz N.D."/>
            <person name="Chapple C."/>
            <person name="Cheng C."/>
            <person name="Correa L.G."/>
            <person name="Dacre M."/>
            <person name="DeBarry J."/>
            <person name="Dreyer I."/>
            <person name="Elias M."/>
            <person name="Engstrom E.M."/>
            <person name="Estelle M."/>
            <person name="Feng L."/>
            <person name="Finet C."/>
            <person name="Floyd S.K."/>
            <person name="Frommer W.B."/>
            <person name="Fujita T."/>
            <person name="Gramzow L."/>
            <person name="Gutensohn M."/>
            <person name="Harholt J."/>
            <person name="Hattori M."/>
            <person name="Heyl A."/>
            <person name="Hirai T."/>
            <person name="Hiwatashi Y."/>
            <person name="Ishikawa M."/>
            <person name="Iwata M."/>
            <person name="Karol K.G."/>
            <person name="Koehler B."/>
            <person name="Kolukisaoglu U."/>
            <person name="Kubo M."/>
            <person name="Kurata T."/>
            <person name="Lalonde S."/>
            <person name="Li K."/>
            <person name="Li Y."/>
            <person name="Litt A."/>
            <person name="Lyons E."/>
            <person name="Manning G."/>
            <person name="Maruyama T."/>
            <person name="Michael T.P."/>
            <person name="Mikami K."/>
            <person name="Miyazaki S."/>
            <person name="Morinaga S."/>
            <person name="Murata T."/>
            <person name="Mueller-Roeber B."/>
            <person name="Nelson D.R."/>
            <person name="Obara M."/>
            <person name="Oguri Y."/>
            <person name="Olmstead R.G."/>
            <person name="Onodera N."/>
            <person name="Petersen B.L."/>
            <person name="Pils B."/>
            <person name="Prigge M."/>
            <person name="Rensing S.A."/>
            <person name="Riano-Pachon D.M."/>
            <person name="Roberts A.W."/>
            <person name="Sato Y."/>
            <person name="Scheller H.V."/>
            <person name="Schulz B."/>
            <person name="Schulz C."/>
            <person name="Shakirov E.V."/>
            <person name="Shibagaki N."/>
            <person name="Shinohara N."/>
            <person name="Shippen D.E."/>
            <person name="Soerensen I."/>
            <person name="Sotooka R."/>
            <person name="Sugimoto N."/>
            <person name="Sugita M."/>
            <person name="Sumikawa N."/>
            <person name="Tanurdzic M."/>
            <person name="Theissen G."/>
            <person name="Ulvskov P."/>
            <person name="Wakazuki S."/>
            <person name="Weng J.K."/>
            <person name="Willats W.W."/>
            <person name="Wipf D."/>
            <person name="Wolf P.G."/>
            <person name="Yang L."/>
            <person name="Zimmer A.D."/>
            <person name="Zhu Q."/>
            <person name="Mitros T."/>
            <person name="Hellsten U."/>
            <person name="Loque D."/>
            <person name="Otillar R."/>
            <person name="Salamov A."/>
            <person name="Schmutz J."/>
            <person name="Shapiro H."/>
            <person name="Lindquist E."/>
            <person name="Lucas S."/>
            <person name="Rokhsar D."/>
            <person name="Grigoriev I.V."/>
        </authorList>
    </citation>
    <scope>NUCLEOTIDE SEQUENCE [LARGE SCALE GENOMIC DNA]</scope>
</reference>
<dbReference type="Gene3D" id="3.40.980.10">
    <property type="entry name" value="MoaB/Mog-like domain"/>
    <property type="match status" value="1"/>
</dbReference>
<comment type="pathway">
    <text evidence="1">Cofactor biosynthesis; molybdopterin biosynthesis.</text>
</comment>
<dbReference type="GO" id="GO:0061598">
    <property type="term" value="F:molybdopterin adenylyltransferase activity"/>
    <property type="evidence" value="ECO:0007669"/>
    <property type="project" value="UniProtKB-UniRule"/>
</dbReference>
<dbReference type="EMBL" id="GL377636">
    <property type="protein sequence ID" value="EFJ12853.1"/>
    <property type="molecule type" value="Genomic_DNA"/>
</dbReference>
<dbReference type="STRING" id="88036.D8SRV1"/>
<organism evidence="3">
    <name type="scientific">Selaginella moellendorffii</name>
    <name type="common">Spikemoss</name>
    <dbReference type="NCBI Taxonomy" id="88036"/>
    <lineage>
        <taxon>Eukaryota</taxon>
        <taxon>Viridiplantae</taxon>
        <taxon>Streptophyta</taxon>
        <taxon>Embryophyta</taxon>
        <taxon>Tracheophyta</taxon>
        <taxon>Lycopodiopsida</taxon>
        <taxon>Selaginellales</taxon>
        <taxon>Selaginellaceae</taxon>
        <taxon>Selaginella</taxon>
    </lineage>
</organism>
<dbReference type="PANTHER" id="PTHR10192:SF5">
    <property type="entry name" value="GEPHYRIN"/>
    <property type="match status" value="1"/>
</dbReference>
<dbReference type="GO" id="GO:0046872">
    <property type="term" value="F:metal ion binding"/>
    <property type="evidence" value="ECO:0007669"/>
    <property type="project" value="UniProtKB-UniRule"/>
</dbReference>
<keyword evidence="1" id="KW-0479">Metal-binding</keyword>
<comment type="catalytic activity">
    <reaction evidence="1">
        <text>adenylyl-molybdopterin + molybdate = Mo-molybdopterin + AMP + H(+)</text>
        <dbReference type="Rhea" id="RHEA:35047"/>
        <dbReference type="ChEBI" id="CHEBI:15378"/>
        <dbReference type="ChEBI" id="CHEBI:36264"/>
        <dbReference type="ChEBI" id="CHEBI:62727"/>
        <dbReference type="ChEBI" id="CHEBI:71302"/>
        <dbReference type="ChEBI" id="CHEBI:456215"/>
    </reaction>
</comment>
<evidence type="ECO:0000313" key="3">
    <source>
        <dbReference type="Proteomes" id="UP000001514"/>
    </source>
</evidence>
<dbReference type="Gene3D" id="2.40.340.10">
    <property type="entry name" value="MoeA, C-terminal, domain IV"/>
    <property type="match status" value="1"/>
</dbReference>
<dbReference type="GO" id="GO:0061599">
    <property type="term" value="F:molybdopterin molybdotransferase activity"/>
    <property type="evidence" value="ECO:0007669"/>
    <property type="project" value="UniProtKB-UniRule"/>
</dbReference>
<dbReference type="GO" id="GO:0006777">
    <property type="term" value="P:Mo-molybdopterin cofactor biosynthetic process"/>
    <property type="evidence" value="ECO:0007669"/>
    <property type="project" value="UniProtKB-UniRule"/>
</dbReference>
<sequence>RKCLFSVPGNPVSGMVTFDLITLPVLRYTSGHSLASKLLLIQARTREPIKLDPTRPEYHRAVLQWEDSEI</sequence>
<dbReference type="eggNOG" id="KOG2371">
    <property type="taxonomic scope" value="Eukaryota"/>
</dbReference>
<comment type="function">
    <text evidence="1">Catalyzes two steps in the biosynthesis of the molybdenum cofactor. In the first step, molybdopterin is adenylated. Subsequently, molybdate is inserted into adenylated molybdopterin and AMP is released.</text>
</comment>
<evidence type="ECO:0000256" key="1">
    <source>
        <dbReference type="RuleBase" id="RU365090"/>
    </source>
</evidence>
<dbReference type="EC" id="2.10.1.1" evidence="1"/>
<dbReference type="Gramene" id="EFJ12853">
    <property type="protein sequence ID" value="EFJ12853"/>
    <property type="gene ID" value="SELMODRAFT_123348"/>
</dbReference>
<comment type="similarity">
    <text evidence="1">Belongs to the MoeA family.</text>
</comment>
<dbReference type="EC" id="2.7.7.75" evidence="1"/>
<gene>
    <name evidence="2" type="ORF">SELMODRAFT_123348</name>
</gene>
<comment type="catalytic activity">
    <reaction evidence="1">
        <text>molybdopterin + ATP + H(+) = adenylyl-molybdopterin + diphosphate</text>
        <dbReference type="Rhea" id="RHEA:31331"/>
        <dbReference type="ChEBI" id="CHEBI:15378"/>
        <dbReference type="ChEBI" id="CHEBI:30616"/>
        <dbReference type="ChEBI" id="CHEBI:33019"/>
        <dbReference type="ChEBI" id="CHEBI:58698"/>
        <dbReference type="ChEBI" id="CHEBI:62727"/>
    </reaction>
</comment>